<feature type="transmembrane region" description="Helical" evidence="1">
    <location>
        <begin position="6"/>
        <end position="28"/>
    </location>
</feature>
<keyword evidence="1" id="KW-1133">Transmembrane helix</keyword>
<dbReference type="InterPro" id="IPR053150">
    <property type="entry name" value="Teicoplanin_resist-assoc"/>
</dbReference>
<sequence length="370" mass="38431">MDSVWPAVVALLGGSALAIVGLVPWAALQYRRRGELGLGPAVLAFLTVVYALALVTYTLLPLPDASTVEALCRTPSSPQLRPFTFLADIAKEGGLSGPLSIVTNRASTQVVFNVILFVPLGMLVRQVVLRGRLAAGVVAGGLAGLAVSLLIEFTQLTGDWFLFPCAYRLFDVDDLLANTAGALLGTVLAPVLVLLTGRRADRDAGQPRPVTLRRRLFGMLCDALVLTLVSGTLASVTALGLALLEPGVPPGLAPLVLGVLAFVAPALQLVLVLRTGRTIGEAVVRLTPSTSPALWQRLVRWALGSGGWAAALASPLPGSGTGATLLVLAALVGVLVTRDRRGFASAVARLRVIDDRAAPAENAADAIDSR</sequence>
<feature type="transmembrane region" description="Helical" evidence="1">
    <location>
        <begin position="133"/>
        <end position="155"/>
    </location>
</feature>
<feature type="transmembrane region" description="Helical" evidence="1">
    <location>
        <begin position="216"/>
        <end position="243"/>
    </location>
</feature>
<dbReference type="RefSeq" id="WP_127886804.1">
    <property type="nucleotide sequence ID" value="NZ_CP028137.1"/>
</dbReference>
<evidence type="ECO:0000256" key="1">
    <source>
        <dbReference type="SAM" id="Phobius"/>
    </source>
</evidence>
<dbReference type="PANTHER" id="PTHR36834">
    <property type="entry name" value="MEMBRANE PROTEIN-RELATED"/>
    <property type="match status" value="1"/>
</dbReference>
<gene>
    <name evidence="3" type="ORF">C1I64_07575</name>
</gene>
<dbReference type="InterPro" id="IPR006976">
    <property type="entry name" value="VanZ-like"/>
</dbReference>
<evidence type="ECO:0000313" key="4">
    <source>
        <dbReference type="Proteomes" id="UP000285317"/>
    </source>
</evidence>
<accession>A0A3T0SZZ9</accession>
<organism evidence="3 4">
    <name type="scientific">Rathayibacter festucae DSM 15932</name>
    <dbReference type="NCBI Taxonomy" id="1328866"/>
    <lineage>
        <taxon>Bacteria</taxon>
        <taxon>Bacillati</taxon>
        <taxon>Actinomycetota</taxon>
        <taxon>Actinomycetes</taxon>
        <taxon>Micrococcales</taxon>
        <taxon>Microbacteriaceae</taxon>
        <taxon>Rathayibacter</taxon>
    </lineage>
</organism>
<dbReference type="Proteomes" id="UP000285317">
    <property type="component" value="Chromosome"/>
</dbReference>
<name>A0A3T0SZZ9_9MICO</name>
<dbReference type="Pfam" id="PF04892">
    <property type="entry name" value="VanZ"/>
    <property type="match status" value="1"/>
</dbReference>
<keyword evidence="1" id="KW-0812">Transmembrane</keyword>
<feature type="transmembrane region" description="Helical" evidence="1">
    <location>
        <begin position="40"/>
        <end position="60"/>
    </location>
</feature>
<dbReference type="EMBL" id="CP028137">
    <property type="protein sequence ID" value="AZZ51923.1"/>
    <property type="molecule type" value="Genomic_DNA"/>
</dbReference>
<dbReference type="AlphaFoldDB" id="A0A3T0SZZ9"/>
<feature type="domain" description="VanZ-like" evidence="2">
    <location>
        <begin position="48"/>
        <end position="192"/>
    </location>
</feature>
<reference evidence="3 4" key="1">
    <citation type="submission" date="2018-03" db="EMBL/GenBank/DDBJ databases">
        <title>Bacteriophage NCPPB3778 and a type I-E CRISPR drive the evolution of the US Biological Select Agent, Rathayibacter toxicus.</title>
        <authorList>
            <person name="Davis E.W.II."/>
            <person name="Tabima J.F."/>
            <person name="Weisberg A.J."/>
            <person name="Dantas Lopes L."/>
            <person name="Wiseman M.S."/>
            <person name="Wiseman M.S."/>
            <person name="Pupko T."/>
            <person name="Belcher M.S."/>
            <person name="Sechler A.J."/>
            <person name="Tancos M.A."/>
            <person name="Schroeder B.K."/>
            <person name="Murray T.D."/>
            <person name="Luster D.G."/>
            <person name="Schneider W.L."/>
            <person name="Rogers E."/>
            <person name="Andreote F.D."/>
            <person name="Grunwald N.J."/>
            <person name="Putnam M.L."/>
            <person name="Chang J.H."/>
        </authorList>
    </citation>
    <scope>NUCLEOTIDE SEQUENCE [LARGE SCALE GENOMIC DNA]</scope>
    <source>
        <strain evidence="3 4">DSM 15932</strain>
    </source>
</reference>
<dbReference type="KEGG" id="rfs:C1I64_07575"/>
<dbReference type="PANTHER" id="PTHR36834:SF1">
    <property type="entry name" value="INTEGRAL MEMBRANE PROTEIN"/>
    <property type="match status" value="1"/>
</dbReference>
<proteinExistence type="predicted"/>
<evidence type="ECO:0000313" key="3">
    <source>
        <dbReference type="EMBL" id="AZZ51923.1"/>
    </source>
</evidence>
<protein>
    <submittedName>
        <fullName evidence="3">VanZ family protein</fullName>
    </submittedName>
</protein>
<feature type="transmembrane region" description="Helical" evidence="1">
    <location>
        <begin position="106"/>
        <end position="124"/>
    </location>
</feature>
<evidence type="ECO:0000259" key="2">
    <source>
        <dbReference type="Pfam" id="PF04892"/>
    </source>
</evidence>
<feature type="transmembrane region" description="Helical" evidence="1">
    <location>
        <begin position="255"/>
        <end position="273"/>
    </location>
</feature>
<keyword evidence="1" id="KW-0472">Membrane</keyword>
<feature type="transmembrane region" description="Helical" evidence="1">
    <location>
        <begin position="175"/>
        <end position="195"/>
    </location>
</feature>